<feature type="region of interest" description="Disordered" evidence="1">
    <location>
        <begin position="1"/>
        <end position="25"/>
    </location>
</feature>
<protein>
    <submittedName>
        <fullName evidence="2">Uncharacterized protein</fullName>
    </submittedName>
</protein>
<evidence type="ECO:0000313" key="2">
    <source>
        <dbReference type="EMBL" id="GJJ15518.1"/>
    </source>
</evidence>
<gene>
    <name evidence="2" type="ORF">Clacol_009796</name>
</gene>
<feature type="region of interest" description="Disordered" evidence="1">
    <location>
        <begin position="323"/>
        <end position="351"/>
    </location>
</feature>
<accession>A0AAV5AR63</accession>
<feature type="region of interest" description="Disordered" evidence="1">
    <location>
        <begin position="40"/>
        <end position="72"/>
    </location>
</feature>
<name>A0AAV5AR63_9AGAM</name>
<feature type="compositionally biased region" description="Polar residues" evidence="1">
    <location>
        <begin position="60"/>
        <end position="72"/>
    </location>
</feature>
<comment type="caution">
    <text evidence="2">The sequence shown here is derived from an EMBL/GenBank/DDBJ whole genome shotgun (WGS) entry which is preliminary data.</text>
</comment>
<sequence length="351" mass="39176">MSSDSPQSIRPENVDLLDPIPPKSSESDFEALIEVLGIASDNEDDAESTPQLGVKKPSYVSGNIGSDVPNTYSTQTDRLERTLDANRHVDDSGSPIDQLCFPSKDAEDLIDLSNNSPLWNHAATELPLQESTPSRLHTQVLRSSELTSITAALDLAHRETEELKKRCRELESLLPRSRSSEIKADRYPKDKIHYAEASSPDNIPKNDYIDDMHGRKALDIDSMSLPQARILLKFLLGTFSLSISEVQREAQHELQGRSTSYLAPRITLGGIRRSIEFVSHVDELVWRRSRLGSKYDNPYGEDNIQALQDRVDLWEKAKTAHNLQMHSPHGGGKPCGRRGHVTIHPSTGMAR</sequence>
<dbReference type="EMBL" id="BPWL01000011">
    <property type="protein sequence ID" value="GJJ15518.1"/>
    <property type="molecule type" value="Genomic_DNA"/>
</dbReference>
<dbReference type="AlphaFoldDB" id="A0AAV5AR63"/>
<proteinExistence type="predicted"/>
<evidence type="ECO:0000313" key="3">
    <source>
        <dbReference type="Proteomes" id="UP001050691"/>
    </source>
</evidence>
<dbReference type="Proteomes" id="UP001050691">
    <property type="component" value="Unassembled WGS sequence"/>
</dbReference>
<keyword evidence="3" id="KW-1185">Reference proteome</keyword>
<evidence type="ECO:0000256" key="1">
    <source>
        <dbReference type="SAM" id="MobiDB-lite"/>
    </source>
</evidence>
<reference evidence="2" key="1">
    <citation type="submission" date="2021-10" db="EMBL/GenBank/DDBJ databases">
        <title>De novo Genome Assembly of Clathrus columnatus (Basidiomycota, Fungi) Using Illumina and Nanopore Sequence Data.</title>
        <authorList>
            <person name="Ogiso-Tanaka E."/>
            <person name="Itagaki H."/>
            <person name="Hosoya T."/>
            <person name="Hosaka K."/>
        </authorList>
    </citation>
    <scope>NUCLEOTIDE SEQUENCE</scope>
    <source>
        <strain evidence="2">MO-923</strain>
    </source>
</reference>
<organism evidence="2 3">
    <name type="scientific">Clathrus columnatus</name>
    <dbReference type="NCBI Taxonomy" id="1419009"/>
    <lineage>
        <taxon>Eukaryota</taxon>
        <taxon>Fungi</taxon>
        <taxon>Dikarya</taxon>
        <taxon>Basidiomycota</taxon>
        <taxon>Agaricomycotina</taxon>
        <taxon>Agaricomycetes</taxon>
        <taxon>Phallomycetidae</taxon>
        <taxon>Phallales</taxon>
        <taxon>Clathraceae</taxon>
        <taxon>Clathrus</taxon>
    </lineage>
</organism>
<feature type="compositionally biased region" description="Polar residues" evidence="1">
    <location>
        <begin position="1"/>
        <end position="10"/>
    </location>
</feature>